<dbReference type="PRINTS" id="PR00133">
    <property type="entry name" value="GLHYDRLASE3"/>
</dbReference>
<organism evidence="7 8">
    <name type="scientific">Pedobacter rhizosphaerae</name>
    <dbReference type="NCBI Taxonomy" id="390241"/>
    <lineage>
        <taxon>Bacteria</taxon>
        <taxon>Pseudomonadati</taxon>
        <taxon>Bacteroidota</taxon>
        <taxon>Sphingobacteriia</taxon>
        <taxon>Sphingobacteriales</taxon>
        <taxon>Sphingobacteriaceae</taxon>
        <taxon>Pedobacter</taxon>
    </lineage>
</organism>
<dbReference type="InterPro" id="IPR036962">
    <property type="entry name" value="Glyco_hydro_3_N_sf"/>
</dbReference>
<dbReference type="GO" id="GO:0009254">
    <property type="term" value="P:peptidoglycan turnover"/>
    <property type="evidence" value="ECO:0007669"/>
    <property type="project" value="TreeGrafter"/>
</dbReference>
<gene>
    <name evidence="7" type="ORF">SAMN04488023_13818</name>
</gene>
<evidence type="ECO:0000256" key="4">
    <source>
        <dbReference type="ARBA" id="ARBA00022801"/>
    </source>
</evidence>
<dbReference type="SUPFAM" id="SSF51445">
    <property type="entry name" value="(Trans)glycosidases"/>
    <property type="match status" value="1"/>
</dbReference>
<feature type="domain" description="Glycoside hydrolase family 3 N-terminal" evidence="6">
    <location>
        <begin position="67"/>
        <end position="381"/>
    </location>
</feature>
<evidence type="ECO:0000313" key="8">
    <source>
        <dbReference type="Proteomes" id="UP000199572"/>
    </source>
</evidence>
<sequence>MDWFLFNSAFDYYFSIEYNKTHVKKNVILILICFAALSANAQKKTYLELLANQPQWVDSVFKTLNRRERIAQMFFVRAHTNLGKKYSDSVGQVIKKEQLGGVVFFQGGPGRQAAVTNAYQKVSHVPLLISSDGEWGLGMRLDSTISYPYQMTLGAIQNKDLIYRMGLEVAKDFKRLGMQMNLAPDADINNNPKNPVINYRSFGENKYNVASKTAAYMKGMQDGGLLTTLKHFPGHGDTDVDSHYDLPQLNFTAARLDSLEMYPFKELIKQGASGVMIAHMNIPSLDNTPNVPSTLSKPIVTGILKQKLGFKGLIISDAMDMKGVVKYFKDGQADLMGVIAGNDILELSQNSDRAIKLIRRAVRQDRLDMKIIDESVRKILTAKYWAGVYKRDTIVTQNIVAGVNRKESNALVQELANASVTLLKGKEYIKNLIPIRRTAIISIGVSGVTKFQKEISKGFYNSVYYVLDKDATATQISNIAREIGAFDQIIVGIHDSRARPANNMPLNTGVKNFIKELSAKNTVFALFANPYNLASLPGLESSRGLIVGYQKEDYMQISAAAVINNRLVPSGKLPVSIAPYYKFGDGL</sequence>
<dbReference type="InterPro" id="IPR019800">
    <property type="entry name" value="Glyco_hydro_3_AS"/>
</dbReference>
<dbReference type="GO" id="GO:0005975">
    <property type="term" value="P:carbohydrate metabolic process"/>
    <property type="evidence" value="ECO:0007669"/>
    <property type="project" value="InterPro"/>
</dbReference>
<evidence type="ECO:0000256" key="3">
    <source>
        <dbReference type="ARBA" id="ARBA00012663"/>
    </source>
</evidence>
<dbReference type="AlphaFoldDB" id="A0A1H9V6U4"/>
<dbReference type="Pfam" id="PF00933">
    <property type="entry name" value="Glyco_hydro_3"/>
    <property type="match status" value="1"/>
</dbReference>
<reference evidence="7 8" key="1">
    <citation type="submission" date="2016-10" db="EMBL/GenBank/DDBJ databases">
        <authorList>
            <person name="de Groot N.N."/>
        </authorList>
    </citation>
    <scope>NUCLEOTIDE SEQUENCE [LARGE SCALE GENOMIC DNA]</scope>
    <source>
        <strain evidence="7 8">DSM 18610</strain>
    </source>
</reference>
<keyword evidence="8" id="KW-1185">Reference proteome</keyword>
<dbReference type="GO" id="GO:0004563">
    <property type="term" value="F:beta-N-acetylhexosaminidase activity"/>
    <property type="evidence" value="ECO:0007669"/>
    <property type="project" value="UniProtKB-EC"/>
</dbReference>
<keyword evidence="4" id="KW-0378">Hydrolase</keyword>
<dbReference type="PROSITE" id="PS00775">
    <property type="entry name" value="GLYCOSYL_HYDROL_F3"/>
    <property type="match status" value="1"/>
</dbReference>
<evidence type="ECO:0000256" key="5">
    <source>
        <dbReference type="ARBA" id="ARBA00023295"/>
    </source>
</evidence>
<dbReference type="Gene3D" id="3.20.20.300">
    <property type="entry name" value="Glycoside hydrolase, family 3, N-terminal domain"/>
    <property type="match status" value="1"/>
</dbReference>
<dbReference type="PANTHER" id="PTHR30480:SF13">
    <property type="entry name" value="BETA-HEXOSAMINIDASE"/>
    <property type="match status" value="1"/>
</dbReference>
<accession>A0A1H9V6U4</accession>
<dbReference type="STRING" id="390241.SAMN04488023_13818"/>
<proteinExistence type="inferred from homology"/>
<comment type="similarity">
    <text evidence="2">Belongs to the glycosyl hydrolase 3 family.</text>
</comment>
<evidence type="ECO:0000256" key="1">
    <source>
        <dbReference type="ARBA" id="ARBA00001231"/>
    </source>
</evidence>
<protein>
    <recommendedName>
        <fullName evidence="3">beta-N-acetylhexosaminidase</fullName>
        <ecNumber evidence="3">3.2.1.52</ecNumber>
    </recommendedName>
</protein>
<dbReference type="InterPro" id="IPR001764">
    <property type="entry name" value="Glyco_hydro_3_N"/>
</dbReference>
<evidence type="ECO:0000313" key="7">
    <source>
        <dbReference type="EMBL" id="SES17261.1"/>
    </source>
</evidence>
<name>A0A1H9V6U4_9SPHI</name>
<dbReference type="Gene3D" id="3.40.50.1700">
    <property type="entry name" value="Glycoside hydrolase family 3 C-terminal domain"/>
    <property type="match status" value="1"/>
</dbReference>
<dbReference type="InterPro" id="IPR050226">
    <property type="entry name" value="NagZ_Beta-hexosaminidase"/>
</dbReference>
<evidence type="ECO:0000256" key="2">
    <source>
        <dbReference type="ARBA" id="ARBA00005336"/>
    </source>
</evidence>
<keyword evidence="5" id="KW-0326">Glycosidase</keyword>
<dbReference type="InterPro" id="IPR017853">
    <property type="entry name" value="GH"/>
</dbReference>
<dbReference type="EMBL" id="FOGG01000038">
    <property type="protein sequence ID" value="SES17261.1"/>
    <property type="molecule type" value="Genomic_DNA"/>
</dbReference>
<dbReference type="Proteomes" id="UP000199572">
    <property type="component" value="Unassembled WGS sequence"/>
</dbReference>
<evidence type="ECO:0000259" key="6">
    <source>
        <dbReference type="Pfam" id="PF00933"/>
    </source>
</evidence>
<dbReference type="EC" id="3.2.1.52" evidence="3"/>
<dbReference type="InterPro" id="IPR036881">
    <property type="entry name" value="Glyco_hydro_3_C_sf"/>
</dbReference>
<dbReference type="PANTHER" id="PTHR30480">
    <property type="entry name" value="BETA-HEXOSAMINIDASE-RELATED"/>
    <property type="match status" value="1"/>
</dbReference>
<comment type="catalytic activity">
    <reaction evidence="1">
        <text>Hydrolysis of terminal non-reducing N-acetyl-D-hexosamine residues in N-acetyl-beta-D-hexosaminides.</text>
        <dbReference type="EC" id="3.2.1.52"/>
    </reaction>
</comment>